<name>A0ABW6KA24_9BACI</name>
<protein>
    <submittedName>
        <fullName evidence="1">Uncharacterized protein</fullName>
    </submittedName>
</protein>
<gene>
    <name evidence="1" type="ORF">ACFYKX_10730</name>
</gene>
<comment type="caution">
    <text evidence="1">The sequence shown here is derived from an EMBL/GenBank/DDBJ whole genome shotgun (WGS) entry which is preliminary data.</text>
</comment>
<evidence type="ECO:0000313" key="2">
    <source>
        <dbReference type="Proteomes" id="UP001601059"/>
    </source>
</evidence>
<proteinExistence type="predicted"/>
<accession>A0ABW6KA24</accession>
<evidence type="ECO:0000313" key="1">
    <source>
        <dbReference type="EMBL" id="MFE8701069.1"/>
    </source>
</evidence>
<sequence length="105" mass="12213">MNVTSSKEKIDTIARKRQQILETFFTHNWKPNRAYCSRIDSVTGEFEGEFYLISPCKEFAVTIKKRVIHVHECRRQFAKVLNLEILTAVISDDGIANGLIQLKWQ</sequence>
<reference evidence="1 2" key="1">
    <citation type="submission" date="2024-08" db="EMBL/GenBank/DDBJ databases">
        <title>Two novel Cytobacillus novel species.</title>
        <authorList>
            <person name="Liu G."/>
        </authorList>
    </citation>
    <scope>NUCLEOTIDE SEQUENCE [LARGE SCALE GENOMIC DNA]</scope>
    <source>
        <strain evidence="1 2">FJAT-54145</strain>
    </source>
</reference>
<dbReference type="EMBL" id="JBIACK010000004">
    <property type="protein sequence ID" value="MFE8701069.1"/>
    <property type="molecule type" value="Genomic_DNA"/>
</dbReference>
<dbReference type="Proteomes" id="UP001601059">
    <property type="component" value="Unassembled WGS sequence"/>
</dbReference>
<organism evidence="1 2">
    <name type="scientific">Cytobacillus spartinae</name>
    <dbReference type="NCBI Taxonomy" id="3299023"/>
    <lineage>
        <taxon>Bacteria</taxon>
        <taxon>Bacillati</taxon>
        <taxon>Bacillota</taxon>
        <taxon>Bacilli</taxon>
        <taxon>Bacillales</taxon>
        <taxon>Bacillaceae</taxon>
        <taxon>Cytobacillus</taxon>
    </lineage>
</organism>
<keyword evidence="2" id="KW-1185">Reference proteome</keyword>
<dbReference type="RefSeq" id="WP_389360862.1">
    <property type="nucleotide sequence ID" value="NZ_JBIACK010000004.1"/>
</dbReference>